<dbReference type="GO" id="GO:0034501">
    <property type="term" value="P:protein localization to kinetochore"/>
    <property type="evidence" value="ECO:0007669"/>
    <property type="project" value="TreeGrafter"/>
</dbReference>
<organism evidence="4 5">
    <name type="scientific">Microthyrium microscopicum</name>
    <dbReference type="NCBI Taxonomy" id="703497"/>
    <lineage>
        <taxon>Eukaryota</taxon>
        <taxon>Fungi</taxon>
        <taxon>Dikarya</taxon>
        <taxon>Ascomycota</taxon>
        <taxon>Pezizomycotina</taxon>
        <taxon>Dothideomycetes</taxon>
        <taxon>Dothideomycetes incertae sedis</taxon>
        <taxon>Microthyriales</taxon>
        <taxon>Microthyriaceae</taxon>
        <taxon>Microthyrium</taxon>
    </lineage>
</organism>
<evidence type="ECO:0000256" key="1">
    <source>
        <dbReference type="SAM" id="Coils"/>
    </source>
</evidence>
<evidence type="ECO:0000313" key="5">
    <source>
        <dbReference type="Proteomes" id="UP000799302"/>
    </source>
</evidence>
<evidence type="ECO:0000259" key="3">
    <source>
        <dbReference type="SMART" id="SM00787"/>
    </source>
</evidence>
<feature type="region of interest" description="Disordered" evidence="2">
    <location>
        <begin position="1"/>
        <end position="98"/>
    </location>
</feature>
<feature type="compositionally biased region" description="Acidic residues" evidence="2">
    <location>
        <begin position="208"/>
        <end position="223"/>
    </location>
</feature>
<feature type="region of interest" description="Disordered" evidence="2">
    <location>
        <begin position="637"/>
        <end position="706"/>
    </location>
</feature>
<feature type="compositionally biased region" description="Basic residues" evidence="2">
    <location>
        <begin position="81"/>
        <end position="90"/>
    </location>
</feature>
<feature type="compositionally biased region" description="Low complexity" evidence="2">
    <location>
        <begin position="638"/>
        <end position="649"/>
    </location>
</feature>
<dbReference type="GO" id="GO:0007094">
    <property type="term" value="P:mitotic spindle assembly checkpoint signaling"/>
    <property type="evidence" value="ECO:0007669"/>
    <property type="project" value="TreeGrafter"/>
</dbReference>
<feature type="compositionally biased region" description="Basic and acidic residues" evidence="2">
    <location>
        <begin position="1"/>
        <end position="10"/>
    </location>
</feature>
<evidence type="ECO:0000313" key="4">
    <source>
        <dbReference type="EMBL" id="KAF2664233.1"/>
    </source>
</evidence>
<feature type="compositionally biased region" description="Low complexity" evidence="2">
    <location>
        <begin position="129"/>
        <end position="139"/>
    </location>
</feature>
<dbReference type="AlphaFoldDB" id="A0A6A6TZ08"/>
<dbReference type="PANTHER" id="PTHR28260:SF1">
    <property type="entry name" value="SPINDLE POLE BODY COMPONENT SPC105"/>
    <property type="match status" value="1"/>
</dbReference>
<feature type="compositionally biased region" description="Polar residues" evidence="2">
    <location>
        <begin position="184"/>
        <end position="202"/>
    </location>
</feature>
<feature type="domain" description="Spc7 kinetochore protein" evidence="3">
    <location>
        <begin position="700"/>
        <end position="1018"/>
    </location>
</feature>
<dbReference type="Pfam" id="PF15402">
    <property type="entry name" value="MELT_2"/>
    <property type="match status" value="5"/>
</dbReference>
<feature type="region of interest" description="Disordered" evidence="2">
    <location>
        <begin position="365"/>
        <end position="394"/>
    </location>
</feature>
<dbReference type="GO" id="GO:1990758">
    <property type="term" value="P:mitotic sister chromatid biorientation"/>
    <property type="evidence" value="ECO:0007669"/>
    <property type="project" value="TreeGrafter"/>
</dbReference>
<feature type="compositionally biased region" description="Low complexity" evidence="2">
    <location>
        <begin position="514"/>
        <end position="531"/>
    </location>
</feature>
<dbReference type="SMART" id="SM01315">
    <property type="entry name" value="Spc7_N"/>
    <property type="match status" value="1"/>
</dbReference>
<dbReference type="EMBL" id="MU004243">
    <property type="protein sequence ID" value="KAF2664233.1"/>
    <property type="molecule type" value="Genomic_DNA"/>
</dbReference>
<dbReference type="Pfam" id="PF08317">
    <property type="entry name" value="Spc7"/>
    <property type="match status" value="1"/>
</dbReference>
<dbReference type="Pfam" id="PF18210">
    <property type="entry name" value="Knl1_RWD_C"/>
    <property type="match status" value="1"/>
</dbReference>
<dbReference type="InterPro" id="IPR033338">
    <property type="entry name" value="Spc105/Spc7"/>
</dbReference>
<dbReference type="OrthoDB" id="5592879at2759"/>
<reference evidence="4" key="1">
    <citation type="journal article" date="2020" name="Stud. Mycol.">
        <title>101 Dothideomycetes genomes: a test case for predicting lifestyles and emergence of pathogens.</title>
        <authorList>
            <person name="Haridas S."/>
            <person name="Albert R."/>
            <person name="Binder M."/>
            <person name="Bloem J."/>
            <person name="Labutti K."/>
            <person name="Salamov A."/>
            <person name="Andreopoulos B."/>
            <person name="Baker S."/>
            <person name="Barry K."/>
            <person name="Bills G."/>
            <person name="Bluhm B."/>
            <person name="Cannon C."/>
            <person name="Castanera R."/>
            <person name="Culley D."/>
            <person name="Daum C."/>
            <person name="Ezra D."/>
            <person name="Gonzalez J."/>
            <person name="Henrissat B."/>
            <person name="Kuo A."/>
            <person name="Liang C."/>
            <person name="Lipzen A."/>
            <person name="Lutzoni F."/>
            <person name="Magnuson J."/>
            <person name="Mondo S."/>
            <person name="Nolan M."/>
            <person name="Ohm R."/>
            <person name="Pangilinan J."/>
            <person name="Park H.-J."/>
            <person name="Ramirez L."/>
            <person name="Alfaro M."/>
            <person name="Sun H."/>
            <person name="Tritt A."/>
            <person name="Yoshinaga Y."/>
            <person name="Zwiers L.-H."/>
            <person name="Turgeon B."/>
            <person name="Goodwin S."/>
            <person name="Spatafora J."/>
            <person name="Crous P."/>
            <person name="Grigoriev I."/>
        </authorList>
    </citation>
    <scope>NUCLEOTIDE SEQUENCE</scope>
    <source>
        <strain evidence="4">CBS 115976</strain>
    </source>
</reference>
<evidence type="ECO:0000256" key="2">
    <source>
        <dbReference type="SAM" id="MobiDB-lite"/>
    </source>
</evidence>
<dbReference type="SMART" id="SM00787">
    <property type="entry name" value="Spc7"/>
    <property type="match status" value="1"/>
</dbReference>
<feature type="compositionally biased region" description="Polar residues" evidence="2">
    <location>
        <begin position="249"/>
        <end position="258"/>
    </location>
</feature>
<keyword evidence="1" id="KW-0175">Coiled coil</keyword>
<feature type="region of interest" description="Disordered" evidence="2">
    <location>
        <begin position="482"/>
        <end position="574"/>
    </location>
</feature>
<dbReference type="InterPro" id="IPR013253">
    <property type="entry name" value="Spc7_domain"/>
</dbReference>
<protein>
    <submittedName>
        <fullName evidence="4">Spc7-domain-containing protein</fullName>
    </submittedName>
</protein>
<feature type="compositionally biased region" description="Low complexity" evidence="2">
    <location>
        <begin position="224"/>
        <end position="236"/>
    </location>
</feature>
<name>A0A6A6TZ08_9PEZI</name>
<feature type="region of interest" description="Disordered" evidence="2">
    <location>
        <begin position="115"/>
        <end position="268"/>
    </location>
</feature>
<dbReference type="Proteomes" id="UP000799302">
    <property type="component" value="Unassembled WGS sequence"/>
</dbReference>
<keyword evidence="5" id="KW-1185">Reference proteome</keyword>
<accession>A0A6A6TZ08</accession>
<proteinExistence type="predicted"/>
<dbReference type="GO" id="GO:0000776">
    <property type="term" value="C:kinetochore"/>
    <property type="evidence" value="ECO:0007669"/>
    <property type="project" value="TreeGrafter"/>
</dbReference>
<gene>
    <name evidence="4" type="ORF">BT63DRAFT_429757</name>
</gene>
<feature type="coiled-coil region" evidence="1">
    <location>
        <begin position="920"/>
        <end position="947"/>
    </location>
</feature>
<sequence length="1213" mass="131721">MIENSDKENMPEVMTQPLGKLGLSPLPSKPKKLRSRSMGPSEQPPALKEERQARRQTMMLPAVKSILSSSKTGEQDDAAKRKAARRKSLANRRVSFAPDATLHTWDVVEYIRDATTSSSASSDAERRASSLSQASSFKSPEPGTPNLRLDSDGDATDASVSPERSNAKSKQGRKRRSSGIPPLNFNNPDDMLSSSPNRQISPSKGEEADGDLGDATMDLDDDMMAAATDDSTSSSARLDNALRAAEQAAHTNKLTFSPQDDGGDQTMDLANDEVTSAFVPWFNKNRRGSMAAPKMSVLEDQENMDPFGSAAPSTDQDAGGDTSEEDATMDVTTAFGGIIRQQKPPPFIPADQTLSLKRKRTSMNMSTITDSSGSPMRRPSSRRSLSRRQSVAEEDTVGGATMDFTVAVGGIRQVAESAPVAENTMASEGSSLMDMTMDFTMAVGGIKKAPNPSNALFSPENTDLLEDMSMELTENLGKAFANTAAPKTPSPAKVETPTTKLLPPSVTIDRPLTPIRDSPSDSPRARGSSPRRSSRKPPRDSFSPGDLVGEPKTPEQALERQPERAPLQEIQLPPAPVFKEKLVAASPRIVAPSPLRQMQSIDDEMTNTLQLNLDPQQAKSSLSDTLKLLLTPRKEYLPSPALAPPAARATPKRSSPRKIATPKKLGTPKRSLESVNRGSSPRKRVRIDATPSPQKLDRANDDEGEEVDPISLQEFLNMTNIRFMDLTTTKRRATGFPGADAMLQKASEPNFEENDQSMENQVAAAVAVVPMLSMYQHSCHEMKSYISSGRIEIKNLEAAALESQPPLFHDYANASLSERNIIDSQLRDLKTNARLQSKSGWHSWRAQLLNDLKTGLTSTASDLERDDALLAPVEAAFDQVLPDMFQQESSLQSTLDMLQKRKADADNNTGADLDTARESLTATKSTLQQKQDLLERLQASHAEATTRLDAAQSWKTETAAAIKEADRISEECRGWSTTEVLALHTRVSALQSRLNWSLISAEGPSITLKHDSLQLTIHPRSWITKSNTPPSDATNAPISLSYIGPEDTNASVATARRFFIQLLRAHAHALPQAQTPLTSLLAMLKSGWSLCTRVLAAVQSLSLSGLVDVSIQSDSRLCLAVSLFLPSLETKVRVNFGVSVHVLPGAPVEGNVSIEATVVYGERYAEDKMAGFLGQYVSDGKVGDVEEVRKWVDGVEALKARLVATGRKGVRKE</sequence>
<dbReference type="InterPro" id="IPR040850">
    <property type="entry name" value="Knl1_RWD_C"/>
</dbReference>
<dbReference type="PANTHER" id="PTHR28260">
    <property type="entry name" value="SPINDLE POLE BODY COMPONENT SPC105"/>
    <property type="match status" value="1"/>
</dbReference>
<feature type="compositionally biased region" description="Low complexity" evidence="2">
    <location>
        <begin position="17"/>
        <end position="26"/>
    </location>
</feature>
<feature type="region of interest" description="Disordered" evidence="2">
    <location>
        <begin position="303"/>
        <end position="324"/>
    </location>
</feature>